<dbReference type="InterPro" id="IPR017900">
    <property type="entry name" value="4Fe4S_Fe_S_CS"/>
</dbReference>
<sequence length="135" mass="15492">MELKIRPEEIRNDLVKKVEELAGVNVFACYQCGKCSSGCPSVPYMEILPNQVLRLLQFGKVERILQTNTHWVCASCFVCSTRCPKDIDIAAIMEALRQIELRKNQDYLIVRRIDTEEMKEFPPIALISAFRKLTA</sequence>
<keyword evidence="5" id="KW-0411">Iron-sulfur</keyword>
<proteinExistence type="predicted"/>
<dbReference type="PANTHER" id="PTHR43255">
    <property type="entry name" value="IRON-SULFUR-BINDING OXIDOREDUCTASE FADF-RELATED-RELATED"/>
    <property type="match status" value="1"/>
</dbReference>
<protein>
    <submittedName>
        <fullName evidence="7">Heterodisulfide reductase</fullName>
    </submittedName>
</protein>
<name>A0A7C0VCX4_UNCW3</name>
<keyword evidence="4" id="KW-0408">Iron</keyword>
<dbReference type="InterPro" id="IPR017896">
    <property type="entry name" value="4Fe4S_Fe-S-bd"/>
</dbReference>
<dbReference type="GO" id="GO:0051539">
    <property type="term" value="F:4 iron, 4 sulfur cluster binding"/>
    <property type="evidence" value="ECO:0007669"/>
    <property type="project" value="UniProtKB-KW"/>
</dbReference>
<keyword evidence="3" id="KW-0560">Oxidoreductase</keyword>
<dbReference type="EMBL" id="DQWE01000281">
    <property type="protein sequence ID" value="HDI83308.1"/>
    <property type="molecule type" value="Genomic_DNA"/>
</dbReference>
<dbReference type="InterPro" id="IPR009051">
    <property type="entry name" value="Helical_ferredxn"/>
</dbReference>
<keyword evidence="1" id="KW-0004">4Fe-4S</keyword>
<reference evidence="7" key="1">
    <citation type="journal article" date="2020" name="mSystems">
        <title>Genome- and Community-Level Interaction Insights into Carbon Utilization and Element Cycling Functions of Hydrothermarchaeota in Hydrothermal Sediment.</title>
        <authorList>
            <person name="Zhou Z."/>
            <person name="Liu Y."/>
            <person name="Xu W."/>
            <person name="Pan J."/>
            <person name="Luo Z.H."/>
            <person name="Li M."/>
        </authorList>
    </citation>
    <scope>NUCLEOTIDE SEQUENCE [LARGE SCALE GENOMIC DNA]</scope>
    <source>
        <strain evidence="7">HyVt-102</strain>
    </source>
</reference>
<gene>
    <name evidence="7" type="ORF">ENF18_05905</name>
</gene>
<evidence type="ECO:0000256" key="4">
    <source>
        <dbReference type="ARBA" id="ARBA00023004"/>
    </source>
</evidence>
<dbReference type="GO" id="GO:0005886">
    <property type="term" value="C:plasma membrane"/>
    <property type="evidence" value="ECO:0007669"/>
    <property type="project" value="TreeGrafter"/>
</dbReference>
<dbReference type="PANTHER" id="PTHR43255:SF1">
    <property type="entry name" value="IRON-SULFUR-BINDING OXIDOREDUCTASE FADF-RELATED"/>
    <property type="match status" value="1"/>
</dbReference>
<dbReference type="GO" id="GO:0046872">
    <property type="term" value="F:metal ion binding"/>
    <property type="evidence" value="ECO:0007669"/>
    <property type="project" value="UniProtKB-KW"/>
</dbReference>
<evidence type="ECO:0000256" key="2">
    <source>
        <dbReference type="ARBA" id="ARBA00022723"/>
    </source>
</evidence>
<comment type="caution">
    <text evidence="7">The sequence shown here is derived from an EMBL/GenBank/DDBJ whole genome shotgun (WGS) entry which is preliminary data.</text>
</comment>
<feature type="domain" description="4Fe-4S ferredoxin-type" evidence="6">
    <location>
        <begin position="20"/>
        <end position="50"/>
    </location>
</feature>
<dbReference type="AlphaFoldDB" id="A0A7C0VCX4"/>
<evidence type="ECO:0000313" key="7">
    <source>
        <dbReference type="EMBL" id="HDI83308.1"/>
    </source>
</evidence>
<dbReference type="Pfam" id="PF13534">
    <property type="entry name" value="Fer4_17"/>
    <property type="match status" value="1"/>
</dbReference>
<dbReference type="InterPro" id="IPR051460">
    <property type="entry name" value="HdrC_iron-sulfur_subunit"/>
</dbReference>
<dbReference type="Gene3D" id="1.10.1060.10">
    <property type="entry name" value="Alpha-helical ferredoxin"/>
    <property type="match status" value="1"/>
</dbReference>
<evidence type="ECO:0000256" key="3">
    <source>
        <dbReference type="ARBA" id="ARBA00023002"/>
    </source>
</evidence>
<organism evidence="7">
    <name type="scientific">candidate division WOR-3 bacterium</name>
    <dbReference type="NCBI Taxonomy" id="2052148"/>
    <lineage>
        <taxon>Bacteria</taxon>
        <taxon>Bacteria division WOR-3</taxon>
    </lineage>
</organism>
<dbReference type="SUPFAM" id="SSF46548">
    <property type="entry name" value="alpha-helical ferredoxin"/>
    <property type="match status" value="1"/>
</dbReference>
<dbReference type="Proteomes" id="UP000885847">
    <property type="component" value="Unassembled WGS sequence"/>
</dbReference>
<evidence type="ECO:0000256" key="5">
    <source>
        <dbReference type="ARBA" id="ARBA00023014"/>
    </source>
</evidence>
<evidence type="ECO:0000259" key="6">
    <source>
        <dbReference type="PROSITE" id="PS51379"/>
    </source>
</evidence>
<keyword evidence="2" id="KW-0479">Metal-binding</keyword>
<dbReference type="GO" id="GO:0016491">
    <property type="term" value="F:oxidoreductase activity"/>
    <property type="evidence" value="ECO:0007669"/>
    <property type="project" value="UniProtKB-KW"/>
</dbReference>
<dbReference type="PROSITE" id="PS51379">
    <property type="entry name" value="4FE4S_FER_2"/>
    <property type="match status" value="1"/>
</dbReference>
<accession>A0A7C0VCX4</accession>
<evidence type="ECO:0000256" key="1">
    <source>
        <dbReference type="ARBA" id="ARBA00022485"/>
    </source>
</evidence>
<dbReference type="PROSITE" id="PS00198">
    <property type="entry name" value="4FE4S_FER_1"/>
    <property type="match status" value="2"/>
</dbReference>